<comment type="subcellular location">
    <subcellularLocation>
        <location evidence="1">Secreted</location>
        <location evidence="1">Extracellular space</location>
    </subcellularLocation>
</comment>
<keyword evidence="7" id="KW-0865">Zymogen</keyword>
<feature type="active site" description="Charge relay system" evidence="8">
    <location>
        <position position="509"/>
    </location>
</feature>
<evidence type="ECO:0000256" key="4">
    <source>
        <dbReference type="ARBA" id="ARBA00022801"/>
    </source>
</evidence>
<evidence type="ECO:0000256" key="2">
    <source>
        <dbReference type="ARBA" id="ARBA00022670"/>
    </source>
</evidence>
<protein>
    <submittedName>
        <fullName evidence="11">Tripeptidyl-peptidase</fullName>
    </submittedName>
</protein>
<evidence type="ECO:0000313" key="11">
    <source>
        <dbReference type="EMBL" id="TVY34558.1"/>
    </source>
</evidence>
<keyword evidence="3 8" id="KW-0479">Metal-binding</keyword>
<keyword evidence="6 8" id="KW-0106">Calcium</keyword>
<dbReference type="AlphaFoldDB" id="A0A8H8RHZ7"/>
<keyword evidence="12" id="KW-1185">Reference proteome</keyword>
<keyword evidence="2 8" id="KW-0645">Protease</keyword>
<dbReference type="Proteomes" id="UP000462212">
    <property type="component" value="Unassembled WGS sequence"/>
</dbReference>
<dbReference type="PROSITE" id="PS51695">
    <property type="entry name" value="SEDOLISIN"/>
    <property type="match status" value="1"/>
</dbReference>
<dbReference type="SUPFAM" id="SSF52743">
    <property type="entry name" value="Subtilisin-like"/>
    <property type="match status" value="1"/>
</dbReference>
<dbReference type="InterPro" id="IPR030400">
    <property type="entry name" value="Sedolisin_dom"/>
</dbReference>
<dbReference type="SUPFAM" id="SSF54897">
    <property type="entry name" value="Protease propeptides/inhibitors"/>
    <property type="match status" value="1"/>
</dbReference>
<evidence type="ECO:0000256" key="7">
    <source>
        <dbReference type="ARBA" id="ARBA00023145"/>
    </source>
</evidence>
<dbReference type="Pfam" id="PF09286">
    <property type="entry name" value="Pro-kuma_activ"/>
    <property type="match status" value="1"/>
</dbReference>
<feature type="binding site" evidence="8">
    <location>
        <position position="550"/>
    </location>
    <ligand>
        <name>Ca(2+)</name>
        <dbReference type="ChEBI" id="CHEBI:29108"/>
    </ligand>
</feature>
<dbReference type="PANTHER" id="PTHR14218">
    <property type="entry name" value="PROTEASE S8 TRIPEPTIDYL PEPTIDASE I CLN2"/>
    <property type="match status" value="1"/>
</dbReference>
<accession>A0A8H8RHZ7</accession>
<comment type="cofactor">
    <cofactor evidence="8">
        <name>Ca(2+)</name>
        <dbReference type="ChEBI" id="CHEBI:29108"/>
    </cofactor>
    <text evidence="8">Binds 1 Ca(2+) ion per subunit.</text>
</comment>
<dbReference type="InterPro" id="IPR050819">
    <property type="entry name" value="Tripeptidyl-peptidase_I"/>
</dbReference>
<evidence type="ECO:0000256" key="3">
    <source>
        <dbReference type="ARBA" id="ARBA00022723"/>
    </source>
</evidence>
<feature type="binding site" evidence="8">
    <location>
        <position position="571"/>
    </location>
    <ligand>
        <name>Ca(2+)</name>
        <dbReference type="ChEBI" id="CHEBI:29108"/>
    </ligand>
</feature>
<evidence type="ECO:0000256" key="9">
    <source>
        <dbReference type="SAM" id="SignalP"/>
    </source>
</evidence>
<evidence type="ECO:0000256" key="1">
    <source>
        <dbReference type="ARBA" id="ARBA00004239"/>
    </source>
</evidence>
<dbReference type="InterPro" id="IPR036852">
    <property type="entry name" value="Peptidase_S8/S53_dom_sf"/>
</dbReference>
<feature type="binding site" evidence="8">
    <location>
        <position position="551"/>
    </location>
    <ligand>
        <name>Ca(2+)</name>
        <dbReference type="ChEBI" id="CHEBI:29108"/>
    </ligand>
</feature>
<dbReference type="GO" id="GO:0046872">
    <property type="term" value="F:metal ion binding"/>
    <property type="evidence" value="ECO:0007669"/>
    <property type="project" value="UniProtKB-UniRule"/>
</dbReference>
<dbReference type="CDD" id="cd04056">
    <property type="entry name" value="Peptidases_S53"/>
    <property type="match status" value="1"/>
</dbReference>
<dbReference type="Gene3D" id="3.40.50.200">
    <property type="entry name" value="Peptidase S8/S53 domain"/>
    <property type="match status" value="2"/>
</dbReference>
<feature type="active site" description="Charge relay system" evidence="8">
    <location>
        <position position="310"/>
    </location>
</feature>
<dbReference type="PANTHER" id="PTHR14218:SF19">
    <property type="entry name" value="SERINE PROTEASE AORO, PUTATIVE (AFU_ORTHOLOGUE AFUA_6G10250)-RELATED"/>
    <property type="match status" value="1"/>
</dbReference>
<comment type="caution">
    <text evidence="11">The sequence shown here is derived from an EMBL/GenBank/DDBJ whole genome shotgun (WGS) entry which is preliminary data.</text>
</comment>
<proteinExistence type="predicted"/>
<name>A0A8H8RHZ7_9HELO</name>
<keyword evidence="4 8" id="KW-0378">Hydrolase</keyword>
<gene>
    <name evidence="11" type="primary">sed1_1</name>
    <name evidence="11" type="ORF">LSUB1_G007245</name>
</gene>
<dbReference type="InterPro" id="IPR015366">
    <property type="entry name" value="S53_propep"/>
</dbReference>
<evidence type="ECO:0000313" key="12">
    <source>
        <dbReference type="Proteomes" id="UP000462212"/>
    </source>
</evidence>
<dbReference type="GO" id="GO:0004252">
    <property type="term" value="F:serine-type endopeptidase activity"/>
    <property type="evidence" value="ECO:0007669"/>
    <property type="project" value="UniProtKB-UniRule"/>
</dbReference>
<feature type="domain" description="Peptidase S53" evidence="10">
    <location>
        <begin position="234"/>
        <end position="591"/>
    </location>
</feature>
<keyword evidence="9" id="KW-0732">Signal</keyword>
<evidence type="ECO:0000256" key="6">
    <source>
        <dbReference type="ARBA" id="ARBA00022837"/>
    </source>
</evidence>
<feature type="signal peptide" evidence="9">
    <location>
        <begin position="1"/>
        <end position="18"/>
    </location>
</feature>
<feature type="active site" description="Charge relay system" evidence="8">
    <location>
        <position position="314"/>
    </location>
</feature>
<dbReference type="CDD" id="cd11377">
    <property type="entry name" value="Pro-peptidase_S53"/>
    <property type="match status" value="1"/>
</dbReference>
<feature type="binding site" evidence="8">
    <location>
        <position position="569"/>
    </location>
    <ligand>
        <name>Ca(2+)</name>
        <dbReference type="ChEBI" id="CHEBI:29108"/>
    </ligand>
</feature>
<reference evidence="11 12" key="1">
    <citation type="submission" date="2018-05" db="EMBL/GenBank/DDBJ databases">
        <title>Genome sequencing and assembly of the regulated plant pathogen Lachnellula willkommii and related sister species for the development of diagnostic species identification markers.</title>
        <authorList>
            <person name="Giroux E."/>
            <person name="Bilodeau G."/>
        </authorList>
    </citation>
    <scope>NUCLEOTIDE SEQUENCE [LARGE SCALE GENOMIC DNA]</scope>
    <source>
        <strain evidence="11 12">CBS 197.66</strain>
    </source>
</reference>
<keyword evidence="5 8" id="KW-0720">Serine protease</keyword>
<dbReference type="OrthoDB" id="409122at2759"/>
<sequence length="592" mass="64246">MKLTVLAIVGGFVAQALAAPAPVPYTLHEKREVQKEKWTRNLDVKLNRDAVIPISIGLTQRNLENGYDMLMDVSHPKSPNYGKHWSMKKIKETFAPSAETVGSVKSWLAESGIDDSRVKFSKSSGWAKFNATVEEVEYLLRTEYYAYTNAETGNDHLACEDYSVPTHLKEHIDFVTPTIHFDALVKPKKNRRDLEKRSVRVRPTPQIKKGSDIGPGTDLSPDATKYTLANCYEYVTPECLRALYNFTNGTLALSSYGIVEYTPQAYLQTDLNLFYTNLAREIPSGTKPTVDLIDGATVQTTTQSFDDNGESDLDLQYAIALVYPQKVTLYQTGDSVEGASFNNFLDAIDAAYCTSGGGDDSTQDGIYPDTASGGYKGEEDCGTFKAASVISTSYGYNEADLTAAYETRQCNEYMKLGLAGTTFLYSSATAPEEACQTVIYSGGGFSNVFAMPSYQSDAVASYYKSHAPSFTATQYNNSQTVRGYPDVSANGANYVVAVDGTLSLVYGTSASAPTFGSVITLINQQRIAANKSVVGFINPTVYANPSAFNDITSGGNEGCGTDGFTAVEGWDPVTGLGTPNYPKLLAAFMALY</sequence>
<dbReference type="GO" id="GO:0008240">
    <property type="term" value="F:tripeptidyl-peptidase activity"/>
    <property type="evidence" value="ECO:0007669"/>
    <property type="project" value="TreeGrafter"/>
</dbReference>
<dbReference type="GO" id="GO:0005576">
    <property type="term" value="C:extracellular region"/>
    <property type="evidence" value="ECO:0007669"/>
    <property type="project" value="UniProtKB-SubCell"/>
</dbReference>
<evidence type="ECO:0000256" key="8">
    <source>
        <dbReference type="PROSITE-ProRule" id="PRU01032"/>
    </source>
</evidence>
<evidence type="ECO:0000256" key="5">
    <source>
        <dbReference type="ARBA" id="ARBA00022825"/>
    </source>
</evidence>
<feature type="chain" id="PRO_5034231501" evidence="9">
    <location>
        <begin position="19"/>
        <end position="592"/>
    </location>
</feature>
<dbReference type="EMBL" id="QGMJ01000629">
    <property type="protein sequence ID" value="TVY34558.1"/>
    <property type="molecule type" value="Genomic_DNA"/>
</dbReference>
<organism evidence="11 12">
    <name type="scientific">Lachnellula subtilissima</name>
    <dbReference type="NCBI Taxonomy" id="602034"/>
    <lineage>
        <taxon>Eukaryota</taxon>
        <taxon>Fungi</taxon>
        <taxon>Dikarya</taxon>
        <taxon>Ascomycota</taxon>
        <taxon>Pezizomycotina</taxon>
        <taxon>Leotiomycetes</taxon>
        <taxon>Helotiales</taxon>
        <taxon>Lachnaceae</taxon>
        <taxon>Lachnellula</taxon>
    </lineage>
</organism>
<dbReference type="SMART" id="SM00944">
    <property type="entry name" value="Pro-kuma_activ"/>
    <property type="match status" value="1"/>
</dbReference>
<dbReference type="GO" id="GO:0006508">
    <property type="term" value="P:proteolysis"/>
    <property type="evidence" value="ECO:0007669"/>
    <property type="project" value="UniProtKB-KW"/>
</dbReference>
<evidence type="ECO:0000259" key="10">
    <source>
        <dbReference type="PROSITE" id="PS51695"/>
    </source>
</evidence>